<dbReference type="Gene3D" id="2.40.50.100">
    <property type="match status" value="1"/>
</dbReference>
<dbReference type="Gene3D" id="1.10.287.470">
    <property type="entry name" value="Helix hairpin bin"/>
    <property type="match status" value="1"/>
</dbReference>
<organism evidence="10 11">
    <name type="scientific">Herbaspirillum lusitanum</name>
    <dbReference type="NCBI Taxonomy" id="213312"/>
    <lineage>
        <taxon>Bacteria</taxon>
        <taxon>Pseudomonadati</taxon>
        <taxon>Pseudomonadota</taxon>
        <taxon>Betaproteobacteria</taxon>
        <taxon>Burkholderiales</taxon>
        <taxon>Oxalobacteraceae</taxon>
        <taxon>Herbaspirillum</taxon>
    </lineage>
</organism>
<evidence type="ECO:0000259" key="5">
    <source>
        <dbReference type="Pfam" id="PF25893"/>
    </source>
</evidence>
<feature type="compositionally biased region" description="Basic and acidic residues" evidence="3">
    <location>
        <begin position="30"/>
        <end position="56"/>
    </location>
</feature>
<feature type="domain" description="CzcB-like C-terminal circularly permuted SH3-like" evidence="9">
    <location>
        <begin position="460"/>
        <end position="520"/>
    </location>
</feature>
<keyword evidence="4" id="KW-0732">Signal</keyword>
<feature type="domain" description="CzcB-like alpha-helical hairpin" evidence="5">
    <location>
        <begin position="265"/>
        <end position="324"/>
    </location>
</feature>
<dbReference type="NCBIfam" id="TIGR01730">
    <property type="entry name" value="RND_mfp"/>
    <property type="match status" value="1"/>
</dbReference>
<dbReference type="Pfam" id="PF25893">
    <property type="entry name" value="HH_CzcB"/>
    <property type="match status" value="1"/>
</dbReference>
<dbReference type="SUPFAM" id="SSF111369">
    <property type="entry name" value="HlyD-like secretion proteins"/>
    <property type="match status" value="1"/>
</dbReference>
<feature type="domain" description="CusB-like beta-barrel" evidence="6">
    <location>
        <begin position="378"/>
        <end position="452"/>
    </location>
</feature>
<evidence type="ECO:0000259" key="6">
    <source>
        <dbReference type="Pfam" id="PF25954"/>
    </source>
</evidence>
<feature type="domain" description="CzcB-like barrel-sandwich hybrid" evidence="8">
    <location>
        <begin position="226"/>
        <end position="375"/>
    </location>
</feature>
<dbReference type="PANTHER" id="PTHR30097">
    <property type="entry name" value="CATION EFFLUX SYSTEM PROTEIN CUSB"/>
    <property type="match status" value="1"/>
</dbReference>
<feature type="signal peptide" evidence="4">
    <location>
        <begin position="1"/>
        <end position="20"/>
    </location>
</feature>
<dbReference type="Pfam" id="PF25971">
    <property type="entry name" value="CzcB_N"/>
    <property type="match status" value="1"/>
</dbReference>
<reference evidence="10 11" key="1">
    <citation type="journal article" date="2024" name="Chem. Sci.">
        <title>Discovery of megapolipeptins by genome mining of a Burkholderiales bacteria collection.</title>
        <authorList>
            <person name="Paulo B.S."/>
            <person name="Recchia M.J.J."/>
            <person name="Lee S."/>
            <person name="Fergusson C.H."/>
            <person name="Romanowski S.B."/>
            <person name="Hernandez A."/>
            <person name="Krull N."/>
            <person name="Liu D.Y."/>
            <person name="Cavanagh H."/>
            <person name="Bos A."/>
            <person name="Gray C.A."/>
            <person name="Murphy B.T."/>
            <person name="Linington R.G."/>
            <person name="Eustaquio A.S."/>
        </authorList>
    </citation>
    <scope>NUCLEOTIDE SEQUENCE [LARGE SCALE GENOMIC DNA]</scope>
    <source>
        <strain evidence="10 11">RL21-008-BIB-A</strain>
    </source>
</reference>
<dbReference type="InterPro" id="IPR058648">
    <property type="entry name" value="HH_CzcB-like"/>
</dbReference>
<evidence type="ECO:0000256" key="4">
    <source>
        <dbReference type="SAM" id="SignalP"/>
    </source>
</evidence>
<keyword evidence="2" id="KW-0813">Transport</keyword>
<feature type="chain" id="PRO_5046402762" evidence="4">
    <location>
        <begin position="21"/>
        <end position="532"/>
    </location>
</feature>
<protein>
    <submittedName>
        <fullName evidence="10">Efflux RND transporter periplasmic adaptor subunit</fullName>
    </submittedName>
</protein>
<dbReference type="InterPro" id="IPR058649">
    <property type="entry name" value="CzcB_C"/>
</dbReference>
<proteinExistence type="inferred from homology"/>
<sequence length="532" mass="56311">MNKKLKLGLIAATVAIAVLAVVFLQQEKHGADGGHNEAGHSEEREHKEHKDHKEGESQGAGETQAHGHNEKEAHGGHAENAAKGAHGGALLSDGDNAIEVLLEEDKDGARLSVYPMHDGKPLAPQAGRLTATLTRPLQAPQQVAFEVGKDAYRSSGFIDEPHLFDIRFELSADGKTSTFSFSREEGKIELSAEQIKGAGIAIKTAAAASLNSNLQLPGEIRLNEDRTAHIVPQVAGVVESVQANLGQMVKKGQLLAVINSGAVSDLRSEYQNARKRLALAQSGYAREKKLWEEKISAEQDYLQASQARHEAEIAVSNAQHKLRALGAGGAGGAADNAASLSRYEVRAPFDGLVVEKHMSIGEPVKEGANLFVVSDLSSVWAEIVVTPKDMNAVKVGEQAVVKATAFESAAHGKISYVGALLGEQTRSAKAHVVLPNPGNVWRPGLFVNVEVITDQREAAVSVAAEAIQTVDGKSIVFVEIPGGFMAQEVATGRSDGKLIEIRDGLKAGTRYAAAGSFAIKAELGKGSAEHSH</sequence>
<evidence type="ECO:0000256" key="3">
    <source>
        <dbReference type="SAM" id="MobiDB-lite"/>
    </source>
</evidence>
<dbReference type="Pfam" id="PF25954">
    <property type="entry name" value="Beta-barrel_RND_2"/>
    <property type="match status" value="1"/>
</dbReference>
<comment type="similarity">
    <text evidence="1">Belongs to the membrane fusion protein (MFP) (TC 8.A.1) family.</text>
</comment>
<dbReference type="InterPro" id="IPR058647">
    <property type="entry name" value="BSH_CzcB-like"/>
</dbReference>
<dbReference type="Gene3D" id="2.40.30.170">
    <property type="match status" value="1"/>
</dbReference>
<evidence type="ECO:0000259" key="9">
    <source>
        <dbReference type="Pfam" id="PF25975"/>
    </source>
</evidence>
<feature type="domain" description="CzcB N-terminal" evidence="7">
    <location>
        <begin position="88"/>
        <end position="179"/>
    </location>
</feature>
<dbReference type="Pfam" id="PF25975">
    <property type="entry name" value="CzcB_C"/>
    <property type="match status" value="1"/>
</dbReference>
<dbReference type="RefSeq" id="WP_408159333.1">
    <property type="nucleotide sequence ID" value="NZ_JAQQFM010000007.1"/>
</dbReference>
<dbReference type="InterPro" id="IPR051909">
    <property type="entry name" value="MFP_Cation_Efflux"/>
</dbReference>
<dbReference type="Gene3D" id="2.40.420.20">
    <property type="match status" value="1"/>
</dbReference>
<comment type="caution">
    <text evidence="10">The sequence shown here is derived from an EMBL/GenBank/DDBJ whole genome shotgun (WGS) entry which is preliminary data.</text>
</comment>
<feature type="region of interest" description="Disordered" evidence="3">
    <location>
        <begin position="30"/>
        <end position="89"/>
    </location>
</feature>
<dbReference type="Proteomes" id="UP001629246">
    <property type="component" value="Unassembled WGS sequence"/>
</dbReference>
<dbReference type="InterPro" id="IPR006143">
    <property type="entry name" value="RND_pump_MFP"/>
</dbReference>
<evidence type="ECO:0000259" key="8">
    <source>
        <dbReference type="Pfam" id="PF25973"/>
    </source>
</evidence>
<dbReference type="EMBL" id="JAQQFM010000007">
    <property type="protein sequence ID" value="MFL9926141.1"/>
    <property type="molecule type" value="Genomic_DNA"/>
</dbReference>
<feature type="compositionally biased region" description="Basic and acidic residues" evidence="3">
    <location>
        <begin position="65"/>
        <end position="77"/>
    </location>
</feature>
<evidence type="ECO:0000313" key="11">
    <source>
        <dbReference type="Proteomes" id="UP001629246"/>
    </source>
</evidence>
<evidence type="ECO:0000256" key="1">
    <source>
        <dbReference type="ARBA" id="ARBA00009477"/>
    </source>
</evidence>
<gene>
    <name evidence="10" type="ORF">PQR62_17830</name>
</gene>
<keyword evidence="11" id="KW-1185">Reference proteome</keyword>
<accession>A0ABW9AB79</accession>
<dbReference type="InterPro" id="IPR058646">
    <property type="entry name" value="CzcB_N"/>
</dbReference>
<dbReference type="InterPro" id="IPR058792">
    <property type="entry name" value="Beta-barrel_RND_2"/>
</dbReference>
<dbReference type="PANTHER" id="PTHR30097:SF4">
    <property type="entry name" value="SLR6042 PROTEIN"/>
    <property type="match status" value="1"/>
</dbReference>
<evidence type="ECO:0000256" key="2">
    <source>
        <dbReference type="ARBA" id="ARBA00022448"/>
    </source>
</evidence>
<name>A0ABW9AB79_9BURK</name>
<dbReference type="Pfam" id="PF25973">
    <property type="entry name" value="BSH_CzcB"/>
    <property type="match status" value="1"/>
</dbReference>
<evidence type="ECO:0000259" key="7">
    <source>
        <dbReference type="Pfam" id="PF25971"/>
    </source>
</evidence>
<evidence type="ECO:0000313" key="10">
    <source>
        <dbReference type="EMBL" id="MFL9926141.1"/>
    </source>
</evidence>